<dbReference type="EMBL" id="BPLR01021018">
    <property type="protein sequence ID" value="GIX84973.1"/>
    <property type="molecule type" value="Genomic_DNA"/>
</dbReference>
<comment type="caution">
    <text evidence="1">The sequence shown here is derived from an EMBL/GenBank/DDBJ whole genome shotgun (WGS) entry which is preliminary data.</text>
</comment>
<evidence type="ECO:0000313" key="2">
    <source>
        <dbReference type="Proteomes" id="UP001054945"/>
    </source>
</evidence>
<dbReference type="AlphaFoldDB" id="A0AAV4NJW2"/>
<protein>
    <submittedName>
        <fullName evidence="1">Uncharacterized protein</fullName>
    </submittedName>
</protein>
<sequence length="48" mass="5334">RCAEKKVSEKGDACSVDIDIQQALNNPKCSRNLTRLIMYCTGVVIYVS</sequence>
<keyword evidence="2" id="KW-1185">Reference proteome</keyword>
<proteinExistence type="predicted"/>
<gene>
    <name evidence="1" type="ORF">CEXT_482681</name>
</gene>
<feature type="non-terminal residue" evidence="1">
    <location>
        <position position="1"/>
    </location>
</feature>
<evidence type="ECO:0000313" key="1">
    <source>
        <dbReference type="EMBL" id="GIX84973.1"/>
    </source>
</evidence>
<name>A0AAV4NJW2_CAEEX</name>
<accession>A0AAV4NJW2</accession>
<reference evidence="1 2" key="1">
    <citation type="submission" date="2021-06" db="EMBL/GenBank/DDBJ databases">
        <title>Caerostris extrusa draft genome.</title>
        <authorList>
            <person name="Kono N."/>
            <person name="Arakawa K."/>
        </authorList>
    </citation>
    <scope>NUCLEOTIDE SEQUENCE [LARGE SCALE GENOMIC DNA]</scope>
</reference>
<dbReference type="Proteomes" id="UP001054945">
    <property type="component" value="Unassembled WGS sequence"/>
</dbReference>
<organism evidence="1 2">
    <name type="scientific">Caerostris extrusa</name>
    <name type="common">Bark spider</name>
    <name type="synonym">Caerostris bankana</name>
    <dbReference type="NCBI Taxonomy" id="172846"/>
    <lineage>
        <taxon>Eukaryota</taxon>
        <taxon>Metazoa</taxon>
        <taxon>Ecdysozoa</taxon>
        <taxon>Arthropoda</taxon>
        <taxon>Chelicerata</taxon>
        <taxon>Arachnida</taxon>
        <taxon>Araneae</taxon>
        <taxon>Araneomorphae</taxon>
        <taxon>Entelegynae</taxon>
        <taxon>Araneoidea</taxon>
        <taxon>Araneidae</taxon>
        <taxon>Caerostris</taxon>
    </lineage>
</organism>